<dbReference type="EMBL" id="JAPTGB010000003">
    <property type="protein sequence ID" value="MCZ0859927.1"/>
    <property type="molecule type" value="Genomic_DNA"/>
</dbReference>
<dbReference type="InterPro" id="IPR035421">
    <property type="entry name" value="Terminase_6C"/>
</dbReference>
<feature type="compositionally biased region" description="Polar residues" evidence="2">
    <location>
        <begin position="1"/>
        <end position="13"/>
    </location>
</feature>
<keyword evidence="5" id="KW-1185">Reference proteome</keyword>
<evidence type="ECO:0000256" key="1">
    <source>
        <dbReference type="ARBA" id="ARBA00022612"/>
    </source>
</evidence>
<dbReference type="Pfam" id="PF03237">
    <property type="entry name" value="Terminase_6N"/>
    <property type="match status" value="1"/>
</dbReference>
<keyword evidence="1" id="KW-1188">Viral release from host cell</keyword>
<reference evidence="4" key="1">
    <citation type="submission" date="2022-12" db="EMBL/GenBank/DDBJ databases">
        <title>Isolation and characterisation of novel Methanocorpusculum spp. from native Australian herbivores indicates the genus is ancestrally host-associated.</title>
        <authorList>
            <person name="Volmer J.G."/>
            <person name="Soo R.M."/>
            <person name="Evans P.N."/>
            <person name="Hoedt E.C."/>
            <person name="Astorga Alsina A.L."/>
            <person name="Woodcroft B.J."/>
            <person name="Tyson G.W."/>
            <person name="Hugenholtz P."/>
            <person name="Morrison M."/>
        </authorList>
    </citation>
    <scope>NUCLEOTIDE SEQUENCE</scope>
    <source>
        <strain evidence="4">MG</strain>
    </source>
</reference>
<dbReference type="RefSeq" id="WP_268924151.1">
    <property type="nucleotide sequence ID" value="NZ_JAPTGB010000003.1"/>
</dbReference>
<evidence type="ECO:0000313" key="4">
    <source>
        <dbReference type="EMBL" id="MCZ0859927.1"/>
    </source>
</evidence>
<name>A0ABT4IDV7_9EURY</name>
<dbReference type="Proteomes" id="UP001141422">
    <property type="component" value="Unassembled WGS sequence"/>
</dbReference>
<dbReference type="Pfam" id="PF17289">
    <property type="entry name" value="Terminase_6C"/>
    <property type="match status" value="1"/>
</dbReference>
<gene>
    <name evidence="4" type="primary">terL</name>
    <name evidence="4" type="ORF">O0S10_01630</name>
</gene>
<feature type="domain" description="Terminase large subunit gp17-like C-terminal" evidence="3">
    <location>
        <begin position="333"/>
        <end position="472"/>
    </location>
</feature>
<evidence type="ECO:0000256" key="2">
    <source>
        <dbReference type="SAM" id="MobiDB-lite"/>
    </source>
</evidence>
<feature type="region of interest" description="Disordered" evidence="2">
    <location>
        <begin position="1"/>
        <end position="23"/>
    </location>
</feature>
<dbReference type="InterPro" id="IPR006517">
    <property type="entry name" value="Phage_terminase_lsu-like_C"/>
</dbReference>
<accession>A0ABT4IDV7</accession>
<evidence type="ECO:0000313" key="5">
    <source>
        <dbReference type="Proteomes" id="UP001141422"/>
    </source>
</evidence>
<dbReference type="Gene3D" id="3.30.420.240">
    <property type="match status" value="1"/>
</dbReference>
<proteinExistence type="predicted"/>
<comment type="caution">
    <text evidence="4">The sequence shown here is derived from an EMBL/GenBank/DDBJ whole genome shotgun (WGS) entry which is preliminary data.</text>
</comment>
<sequence length="492" mass="55183">MTPTSKKTPPQKRTSSPDSKKLSPKKKLLLTLDLASYVEYTTHGMWHSARHLDLLCEALEDVEAGRCTRLIVCMPPRHGKSELISKSFPSWCIGKNPDREVILASYGAELAEGFSRLNREKLREFGPEIFGVSISRESAAVGRWGIDGHRGGMFAVGVQGPITGRGGHIVIIDDPVKGAQEAASATYRQHTIEWYQTVLRTRLYPDAAIIIVMTRWHKEDLVGWLLAQEAAGGERWRVLTMPAVAEQNDPLNRNTGEALWPEWFDAKALADIKATMTPYQWLSLYQQRPTDPEGALFKQEYFRTYQTITVSGQPGYQLNGTNYLHRNLTIFQTVDPAASLKSSADWFVIATWGITPDNNLLLLDVYRARVESPDHLARLQQAYEKWRPIAIGVEEAGIGKSTYQTAKRSRLPILPLQPDTDKYTRALPMAILYQSGKVYHPAGAPWLHTWESELLEFPTGEHDDQVDTASYAGILYPILGRRSGRGPADCLL</sequence>
<protein>
    <submittedName>
        <fullName evidence="4">Phage terminase large subunit</fullName>
    </submittedName>
</protein>
<dbReference type="NCBIfam" id="TIGR01630">
    <property type="entry name" value="psiM2_ORF9"/>
    <property type="match status" value="1"/>
</dbReference>
<organism evidence="4 5">
    <name type="scientific">Methanocorpusculum petauri</name>
    <dbReference type="NCBI Taxonomy" id="3002863"/>
    <lineage>
        <taxon>Archaea</taxon>
        <taxon>Methanobacteriati</taxon>
        <taxon>Methanobacteriota</taxon>
        <taxon>Stenosarchaea group</taxon>
        <taxon>Methanomicrobia</taxon>
        <taxon>Methanomicrobiales</taxon>
        <taxon>Methanocorpusculaceae</taxon>
        <taxon>Methanocorpusculum</taxon>
    </lineage>
</organism>
<evidence type="ECO:0000259" key="3">
    <source>
        <dbReference type="Pfam" id="PF17289"/>
    </source>
</evidence>